<feature type="compositionally biased region" description="Low complexity" evidence="1">
    <location>
        <begin position="75"/>
        <end position="118"/>
    </location>
</feature>
<dbReference type="Proteomes" id="UP001530377">
    <property type="component" value="Unassembled WGS sequence"/>
</dbReference>
<dbReference type="PROSITE" id="PS50231">
    <property type="entry name" value="RICIN_B_LECTIN"/>
    <property type="match status" value="1"/>
</dbReference>
<keyword evidence="2" id="KW-0472">Membrane</keyword>
<feature type="compositionally biased region" description="Polar residues" evidence="1">
    <location>
        <begin position="154"/>
        <end position="168"/>
    </location>
</feature>
<gene>
    <name evidence="3" type="ORF">ACHAXA_010256</name>
</gene>
<accession>A0ABD3RTY2</accession>
<feature type="transmembrane region" description="Helical" evidence="2">
    <location>
        <begin position="15"/>
        <end position="37"/>
    </location>
</feature>
<feature type="compositionally biased region" description="Polar residues" evidence="1">
    <location>
        <begin position="502"/>
        <end position="518"/>
    </location>
</feature>
<reference evidence="3 4" key="1">
    <citation type="submission" date="2024-10" db="EMBL/GenBank/DDBJ databases">
        <title>Updated reference genomes for cyclostephanoid diatoms.</title>
        <authorList>
            <person name="Roberts W.R."/>
            <person name="Alverson A.J."/>
        </authorList>
    </citation>
    <scope>NUCLEOTIDE SEQUENCE [LARGE SCALE GENOMIC DNA]</scope>
    <source>
        <strain evidence="3 4">AJA228-03</strain>
    </source>
</reference>
<protein>
    <recommendedName>
        <fullName evidence="5">Ricin B lectin domain-containing protein</fullName>
    </recommendedName>
</protein>
<keyword evidence="2" id="KW-0812">Transmembrane</keyword>
<keyword evidence="4" id="KW-1185">Reference proteome</keyword>
<proteinExistence type="predicted"/>
<name>A0ABD3RTY2_9STRA</name>
<feature type="region of interest" description="Disordered" evidence="1">
    <location>
        <begin position="50"/>
        <end position="168"/>
    </location>
</feature>
<dbReference type="EMBL" id="JALLPB020000178">
    <property type="protein sequence ID" value="KAL3815866.1"/>
    <property type="molecule type" value="Genomic_DNA"/>
</dbReference>
<feature type="region of interest" description="Disordered" evidence="1">
    <location>
        <begin position="422"/>
        <end position="524"/>
    </location>
</feature>
<keyword evidence="2" id="KW-1133">Transmembrane helix</keyword>
<evidence type="ECO:0000256" key="1">
    <source>
        <dbReference type="SAM" id="MobiDB-lite"/>
    </source>
</evidence>
<evidence type="ECO:0000313" key="4">
    <source>
        <dbReference type="Proteomes" id="UP001530377"/>
    </source>
</evidence>
<evidence type="ECO:0000313" key="3">
    <source>
        <dbReference type="EMBL" id="KAL3815866.1"/>
    </source>
</evidence>
<dbReference type="AlphaFoldDB" id="A0ABD3RTY2"/>
<evidence type="ECO:0008006" key="5">
    <source>
        <dbReference type="Google" id="ProtNLM"/>
    </source>
</evidence>
<organism evidence="3 4">
    <name type="scientific">Cyclostephanos tholiformis</name>
    <dbReference type="NCBI Taxonomy" id="382380"/>
    <lineage>
        <taxon>Eukaryota</taxon>
        <taxon>Sar</taxon>
        <taxon>Stramenopiles</taxon>
        <taxon>Ochrophyta</taxon>
        <taxon>Bacillariophyta</taxon>
        <taxon>Coscinodiscophyceae</taxon>
        <taxon>Thalassiosirophycidae</taxon>
        <taxon>Stephanodiscales</taxon>
        <taxon>Stephanodiscaceae</taxon>
        <taxon>Cyclostephanos</taxon>
    </lineage>
</organism>
<evidence type="ECO:0000256" key="2">
    <source>
        <dbReference type="SAM" id="Phobius"/>
    </source>
</evidence>
<feature type="compositionally biased region" description="Polar residues" evidence="1">
    <location>
        <begin position="133"/>
        <end position="142"/>
    </location>
</feature>
<comment type="caution">
    <text evidence="3">The sequence shown here is derived from an EMBL/GenBank/DDBJ whole genome shotgun (WGS) entry which is preliminary data.</text>
</comment>
<sequence>MFRASTSEALRRRKVAAALAGGGTAVVAITTIGFFAASGGLDRFVLNGGEESVGQSSPKDLRNGAIPSLRPSLDGPSQQTSSDPTSTVVPSGSSSITPTPTISVSSPPSLRPSISLNPMFTETEKPSGAPIATESNLPTNGQGVPASLEPTEYPTETESNFPTNGSGVQPSLEPIGYPTATKSIFPTNVSEFPSTRSLLTNATNATNVPTTTPTISSNPTDEFSKGTFRIRMHWQPGYLWQESPEEGWFCLACAQCDLKNEFFGLKRCDIEKSCSEHMHIALTGCDPINLGPSKMMEIATFKFLFDEAAGDGLDGDQIQVLGTNLCIQQVLPGGTGSIELRQCDSSLMEQRFWGARPVGQAMELLPLQGNLSKCLSNHHHPRQEEQVYAEDCHLARLPDTSLWCPFSPEHDTIGTCSVVTASPTNKPTRMPMTSKPSTARPTRFPTVPPTSKPTKYPSVPPTSRPTKLPRVPPTSRPTRLPTVPPTARPTRLRTATPISWLAKSTNAPTAQAEPTTTLPAHLFN</sequence>
<feature type="compositionally biased region" description="Low complexity" evidence="1">
    <location>
        <begin position="488"/>
        <end position="497"/>
    </location>
</feature>